<proteinExistence type="predicted"/>
<evidence type="ECO:0000313" key="3">
    <source>
        <dbReference type="Proteomes" id="UP001209878"/>
    </source>
</evidence>
<gene>
    <name evidence="2" type="ORF">NP493_85g06021</name>
</gene>
<evidence type="ECO:0000256" key="1">
    <source>
        <dbReference type="SAM" id="MobiDB-lite"/>
    </source>
</evidence>
<evidence type="ECO:0000313" key="2">
    <source>
        <dbReference type="EMBL" id="KAK2190261.1"/>
    </source>
</evidence>
<comment type="caution">
    <text evidence="2">The sequence shown here is derived from an EMBL/GenBank/DDBJ whole genome shotgun (WGS) entry which is preliminary data.</text>
</comment>
<reference evidence="2" key="1">
    <citation type="journal article" date="2023" name="Mol. Biol. Evol.">
        <title>Third-Generation Sequencing Reveals the Adaptive Role of the Epigenome in Three Deep-Sea Polychaetes.</title>
        <authorList>
            <person name="Perez M."/>
            <person name="Aroh O."/>
            <person name="Sun Y."/>
            <person name="Lan Y."/>
            <person name="Juniper S.K."/>
            <person name="Young C.R."/>
            <person name="Angers B."/>
            <person name="Qian P.Y."/>
        </authorList>
    </citation>
    <scope>NUCLEOTIDE SEQUENCE</scope>
    <source>
        <strain evidence="2">R07B-5</strain>
    </source>
</reference>
<protein>
    <submittedName>
        <fullName evidence="2">Uncharacterized protein</fullName>
    </submittedName>
</protein>
<dbReference type="AlphaFoldDB" id="A0AAD9P8M8"/>
<accession>A0AAD9P8M8</accession>
<sequence>MKHRQKKPAMATIHYFYISSSPWQFGSAKQSIQSTQFAKSQNTPHITLAGWVTCYIITHGRQIHRQLASETCHIKLMDHTTHKPTSRASGGRVKPMLNAE</sequence>
<organism evidence="2 3">
    <name type="scientific">Ridgeia piscesae</name>
    <name type="common">Tubeworm</name>
    <dbReference type="NCBI Taxonomy" id="27915"/>
    <lineage>
        <taxon>Eukaryota</taxon>
        <taxon>Metazoa</taxon>
        <taxon>Spiralia</taxon>
        <taxon>Lophotrochozoa</taxon>
        <taxon>Annelida</taxon>
        <taxon>Polychaeta</taxon>
        <taxon>Sedentaria</taxon>
        <taxon>Canalipalpata</taxon>
        <taxon>Sabellida</taxon>
        <taxon>Siboglinidae</taxon>
        <taxon>Ridgeia</taxon>
    </lineage>
</organism>
<dbReference type="Proteomes" id="UP001209878">
    <property type="component" value="Unassembled WGS sequence"/>
</dbReference>
<name>A0AAD9P8M8_RIDPI</name>
<dbReference type="EMBL" id="JAODUO010000085">
    <property type="protein sequence ID" value="KAK2190261.1"/>
    <property type="molecule type" value="Genomic_DNA"/>
</dbReference>
<feature type="region of interest" description="Disordered" evidence="1">
    <location>
        <begin position="78"/>
        <end position="100"/>
    </location>
</feature>
<keyword evidence="3" id="KW-1185">Reference proteome</keyword>